<keyword evidence="7 9" id="KW-0234">DNA repair</keyword>
<dbReference type="FunFam" id="3.40.50.300:FF:000319">
    <property type="entry name" value="DNA repair protein RecN"/>
    <property type="match status" value="1"/>
</dbReference>
<dbReference type="GO" id="GO:0006310">
    <property type="term" value="P:DNA recombination"/>
    <property type="evidence" value="ECO:0007669"/>
    <property type="project" value="InterPro"/>
</dbReference>
<protein>
    <recommendedName>
        <fullName evidence="3 9">DNA repair protein RecN</fullName>
    </recommendedName>
    <alternativeName>
        <fullName evidence="8 9">Recombination protein N</fullName>
    </alternativeName>
</protein>
<dbReference type="InterPro" id="IPR027417">
    <property type="entry name" value="P-loop_NTPase"/>
</dbReference>
<evidence type="ECO:0000313" key="13">
    <source>
        <dbReference type="Proteomes" id="UP000009284"/>
    </source>
</evidence>
<keyword evidence="13" id="KW-1185">Reference proteome</keyword>
<dbReference type="HOGENOM" id="CLU_018297_3_1_4"/>
<dbReference type="AlphaFoldDB" id="G4QBG7"/>
<evidence type="ECO:0000256" key="4">
    <source>
        <dbReference type="ARBA" id="ARBA00022741"/>
    </source>
</evidence>
<dbReference type="OrthoDB" id="9806954at2"/>
<dbReference type="InterPro" id="IPR003395">
    <property type="entry name" value="RecF/RecN/SMC_N"/>
</dbReference>
<dbReference type="KEGG" id="tas:TASI_1195"/>
<dbReference type="eggNOG" id="COG0497">
    <property type="taxonomic scope" value="Bacteria"/>
</dbReference>
<keyword evidence="10" id="KW-0175">Coiled coil</keyword>
<dbReference type="NCBIfam" id="TIGR00634">
    <property type="entry name" value="recN"/>
    <property type="match status" value="1"/>
</dbReference>
<dbReference type="GO" id="GO:0005524">
    <property type="term" value="F:ATP binding"/>
    <property type="evidence" value="ECO:0007669"/>
    <property type="project" value="UniProtKB-KW"/>
</dbReference>
<sequence length="563" mass="61381">MLVSLHIRDFVIVERADISFEEGFTVFTGETGAGKSILIDALLLTLGQRASSSVVRSGCAKADITSVFTVSDNVGHWLKEHDYGTDELILRRIIDSNSNSKAFINGVPCTLALMKEIAELVIDIHGQHAHQLLLRSQSQRDLLDAQGGHFSLVREVADAWNKWQSAKKLLDEAKSKADSIDREIAQVQWELSELQELQPVEGEWVLINEEHTRLSNASELIEGVAQIINLLDSENDGAVCAYGSGVGVGVVDGLEQSVSILNDLVESDKSLRDILDSLESARIAADEAHSELRRYLNNVENDPAQLDSVEARLRKYYDLSKKFRFQPEDALEHKQRLEARLADLEVSVDIDGLETQVQDCESNYMSIASKLSEARKATAATLGAEVSKAMQTLAMEGGRFEIATEALPQANAHGLESVQFLVAGHAGTEVMPLSKVASGGELARISLAISVIASRAQQVPTLIFDEVDSGIGGGVAEIVGKLLRKLSGDHQVLCVTHLPQVAACAHHHFEVNKESRESGTISTIRELDETQRVDEIARMLGGVKITATTKAHAKELIETSSEE</sequence>
<dbReference type="Proteomes" id="UP000009284">
    <property type="component" value="Chromosome"/>
</dbReference>
<dbReference type="SUPFAM" id="SSF52540">
    <property type="entry name" value="P-loop containing nucleoside triphosphate hydrolases"/>
    <property type="match status" value="1"/>
</dbReference>
<evidence type="ECO:0000256" key="10">
    <source>
        <dbReference type="SAM" id="Coils"/>
    </source>
</evidence>
<dbReference type="CDD" id="cd03241">
    <property type="entry name" value="ABC_RecN"/>
    <property type="match status" value="2"/>
</dbReference>
<accession>G4QBG7</accession>
<name>G4QBG7_TAYAM</name>
<organism evidence="12 13">
    <name type="scientific">Taylorella asinigenitalis (strain MCE3)</name>
    <dbReference type="NCBI Taxonomy" id="1008459"/>
    <lineage>
        <taxon>Bacteria</taxon>
        <taxon>Pseudomonadati</taxon>
        <taxon>Pseudomonadota</taxon>
        <taxon>Betaproteobacteria</taxon>
        <taxon>Burkholderiales</taxon>
        <taxon>Alcaligenaceae</taxon>
        <taxon>Taylorella</taxon>
    </lineage>
</organism>
<dbReference type="Pfam" id="PF02463">
    <property type="entry name" value="SMC_N"/>
    <property type="match status" value="1"/>
</dbReference>
<evidence type="ECO:0000259" key="11">
    <source>
        <dbReference type="Pfam" id="PF02463"/>
    </source>
</evidence>
<keyword evidence="5 9" id="KW-0227">DNA damage</keyword>
<keyword evidence="4" id="KW-0547">Nucleotide-binding</keyword>
<evidence type="ECO:0000256" key="1">
    <source>
        <dbReference type="ARBA" id="ARBA00003618"/>
    </source>
</evidence>
<dbReference type="STRING" id="1008459.TASI_1195"/>
<reference key="1">
    <citation type="submission" date="2011-09" db="EMBL/GenBank/DDBJ databases">
        <title>Genomic characterization of the Taylorella genus.</title>
        <authorList>
            <person name="Hebert L."/>
            <person name="Moumen B."/>
            <person name="Pons N."/>
            <person name="Duquesne F."/>
            <person name="Breuil M.-F."/>
            <person name="Goux D."/>
            <person name="Batto J.-M."/>
            <person name="Renault P."/>
            <person name="Laugier C."/>
            <person name="Petry S."/>
        </authorList>
    </citation>
    <scope>NUCLEOTIDE SEQUENCE</scope>
    <source>
        <strain>MCE3</strain>
    </source>
</reference>
<dbReference type="GO" id="GO:0006281">
    <property type="term" value="P:DNA repair"/>
    <property type="evidence" value="ECO:0007669"/>
    <property type="project" value="UniProtKB-KW"/>
</dbReference>
<feature type="domain" description="RecF/RecN/SMC N-terminal" evidence="11">
    <location>
        <begin position="2"/>
        <end position="514"/>
    </location>
</feature>
<dbReference type="EMBL" id="CP003059">
    <property type="protein sequence ID" value="AEP36945.1"/>
    <property type="molecule type" value="Genomic_DNA"/>
</dbReference>
<evidence type="ECO:0000256" key="8">
    <source>
        <dbReference type="ARBA" id="ARBA00033408"/>
    </source>
</evidence>
<dbReference type="NCBIfam" id="NF008121">
    <property type="entry name" value="PRK10869.1"/>
    <property type="match status" value="1"/>
</dbReference>
<evidence type="ECO:0000256" key="5">
    <source>
        <dbReference type="ARBA" id="ARBA00022763"/>
    </source>
</evidence>
<dbReference type="PANTHER" id="PTHR11059">
    <property type="entry name" value="DNA REPAIR PROTEIN RECN"/>
    <property type="match status" value="1"/>
</dbReference>
<dbReference type="GO" id="GO:0043590">
    <property type="term" value="C:bacterial nucleoid"/>
    <property type="evidence" value="ECO:0007669"/>
    <property type="project" value="TreeGrafter"/>
</dbReference>
<reference evidence="12 13" key="2">
    <citation type="journal article" date="2012" name="PLoS ONE">
        <title>Genomic characterization of the taylorella genus.</title>
        <authorList>
            <person name="Hebert L."/>
            <person name="Moumen B."/>
            <person name="Pons N."/>
            <person name="Duquesne F."/>
            <person name="Breuil M.F."/>
            <person name="Goux D."/>
            <person name="Batto J.M."/>
            <person name="Laugier C."/>
            <person name="Renault P."/>
            <person name="Petry S."/>
        </authorList>
    </citation>
    <scope>NUCLEOTIDE SEQUENCE [LARGE SCALE GENOMIC DNA]</scope>
    <source>
        <strain evidence="12 13">MCE3</strain>
    </source>
</reference>
<comment type="similarity">
    <text evidence="2 9">Belongs to the RecN family.</text>
</comment>
<gene>
    <name evidence="12" type="ordered locus">TASI_1195</name>
</gene>
<evidence type="ECO:0000256" key="9">
    <source>
        <dbReference type="PIRNR" id="PIRNR003128"/>
    </source>
</evidence>
<comment type="function">
    <text evidence="1 9">May be involved in recombinational repair of damaged DNA.</text>
</comment>
<keyword evidence="6" id="KW-0067">ATP-binding</keyword>
<evidence type="ECO:0000256" key="2">
    <source>
        <dbReference type="ARBA" id="ARBA00009441"/>
    </source>
</evidence>
<dbReference type="GO" id="GO:0009432">
    <property type="term" value="P:SOS response"/>
    <property type="evidence" value="ECO:0007669"/>
    <property type="project" value="TreeGrafter"/>
</dbReference>
<evidence type="ECO:0000256" key="7">
    <source>
        <dbReference type="ARBA" id="ARBA00023204"/>
    </source>
</evidence>
<dbReference type="PIRSF" id="PIRSF003128">
    <property type="entry name" value="RecN"/>
    <property type="match status" value="1"/>
</dbReference>
<dbReference type="InterPro" id="IPR004604">
    <property type="entry name" value="DNA_recomb/repair_RecN"/>
</dbReference>
<proteinExistence type="inferred from homology"/>
<dbReference type="FunFam" id="3.40.50.300:FF:000356">
    <property type="entry name" value="DNA repair protein RecN"/>
    <property type="match status" value="1"/>
</dbReference>
<feature type="coiled-coil region" evidence="10">
    <location>
        <begin position="170"/>
        <end position="197"/>
    </location>
</feature>
<dbReference type="PANTHER" id="PTHR11059:SF0">
    <property type="entry name" value="DNA REPAIR PROTEIN RECN"/>
    <property type="match status" value="1"/>
</dbReference>
<evidence type="ECO:0000256" key="6">
    <source>
        <dbReference type="ARBA" id="ARBA00022840"/>
    </source>
</evidence>
<evidence type="ECO:0000313" key="12">
    <source>
        <dbReference type="EMBL" id="AEP36945.1"/>
    </source>
</evidence>
<dbReference type="Gene3D" id="3.40.50.300">
    <property type="entry name" value="P-loop containing nucleotide triphosphate hydrolases"/>
    <property type="match status" value="2"/>
</dbReference>
<dbReference type="RefSeq" id="WP_014111839.1">
    <property type="nucleotide sequence ID" value="NC_016043.1"/>
</dbReference>
<evidence type="ECO:0000256" key="3">
    <source>
        <dbReference type="ARBA" id="ARBA00021315"/>
    </source>
</evidence>